<keyword evidence="1 7" id="KW-0004">4Fe-4S</keyword>
<sequence length="435" mass="46679">MQSETQSSTSNSQICSNEPVLGGHAPRRKSHAVHVRWGGQLVTIGGDAPVRVQSMTNTDTADPIGTAIQIKELAQAGSELVRITVNTPEAAAAVPHIREQLDRMGVTVPLVGDFHYNGHLLLRDYPACAESLSKYRINPGNVGQGAKRDTQYAQMIEAAIKYDKPVRIGVNWGSLDQDLLARMMDENGARKEPWEAQSVMYEALIQSAIGSAERAVELGLGRDKIVLSCKVSGVQDLIAVYQELAKRCDFALHLGLTEAGMGSKGIVASTAALSVLLQQGIGDTIRISLTPEPGGARTGEVVVGQEILQTMGLRSFTPMVIACPGCGRTTSTLFQELASQIQGYLRAQMPIWRDEYPGVETMNVAVMGCIVNGPGESKHANIGISLPGSGENPAAPVFIDGEKVKTLRGERIAEEFQQIVSDYVARKYGKAEATN</sequence>
<dbReference type="GO" id="GO:0046429">
    <property type="term" value="F:4-hydroxy-3-methylbut-2-en-1-yl diphosphate synthase activity (ferredoxin)"/>
    <property type="evidence" value="ECO:0007669"/>
    <property type="project" value="UniProtKB-EC"/>
</dbReference>
<reference evidence="11 12" key="1">
    <citation type="submission" date="2020-08" db="EMBL/GenBank/DDBJ databases">
        <title>Genomic Encyclopedia of Type Strains, Phase IV (KMG-V): Genome sequencing to study the core and pangenomes of soil and plant-associated prokaryotes.</title>
        <authorList>
            <person name="Whitman W."/>
        </authorList>
    </citation>
    <scope>NUCLEOTIDE SEQUENCE [LARGE SCALE GENOMIC DNA]</scope>
    <source>
        <strain evidence="11 12">SRMrh-85</strain>
    </source>
</reference>
<evidence type="ECO:0000256" key="5">
    <source>
        <dbReference type="ARBA" id="ARBA00023014"/>
    </source>
</evidence>
<evidence type="ECO:0000256" key="8">
    <source>
        <dbReference type="SAM" id="MobiDB-lite"/>
    </source>
</evidence>
<dbReference type="NCBIfam" id="TIGR00612">
    <property type="entry name" value="ispG_gcpE"/>
    <property type="match status" value="1"/>
</dbReference>
<dbReference type="PIRSF" id="PIRSF004640">
    <property type="entry name" value="IspG"/>
    <property type="match status" value="1"/>
</dbReference>
<feature type="binding site" evidence="7">
    <location>
        <position position="323"/>
    </location>
    <ligand>
        <name>[4Fe-4S] cluster</name>
        <dbReference type="ChEBI" id="CHEBI:49883"/>
    </ligand>
</feature>
<dbReference type="RefSeq" id="WP_181431324.1">
    <property type="nucleotide sequence ID" value="NZ_JACHVZ010000010.1"/>
</dbReference>
<feature type="compositionally biased region" description="Low complexity" evidence="8">
    <location>
        <begin position="1"/>
        <end position="13"/>
    </location>
</feature>
<evidence type="ECO:0000313" key="12">
    <source>
        <dbReference type="Proteomes" id="UP000533533"/>
    </source>
</evidence>
<comment type="similarity">
    <text evidence="7">Belongs to the IspG family.</text>
</comment>
<dbReference type="InterPro" id="IPR045854">
    <property type="entry name" value="NO2/SO3_Rdtase_4Fe4S_sf"/>
</dbReference>
<evidence type="ECO:0000259" key="10">
    <source>
        <dbReference type="Pfam" id="PF26540"/>
    </source>
</evidence>
<accession>A0ABR6FQ37</accession>
<dbReference type="PANTHER" id="PTHR30454">
    <property type="entry name" value="4-HYDROXY-3-METHYLBUT-2-EN-1-YL DIPHOSPHATE SYNTHASE"/>
    <property type="match status" value="1"/>
</dbReference>
<evidence type="ECO:0000256" key="2">
    <source>
        <dbReference type="ARBA" id="ARBA00022723"/>
    </source>
</evidence>
<dbReference type="InterPro" id="IPR004588">
    <property type="entry name" value="IspG_bac-typ"/>
</dbReference>
<keyword evidence="2 7" id="KW-0479">Metal-binding</keyword>
<comment type="catalytic activity">
    <reaction evidence="7">
        <text>(2E)-4-hydroxy-3-methylbut-2-enyl diphosphate + oxidized [flavodoxin] + H2O + 2 H(+) = 2-C-methyl-D-erythritol 2,4-cyclic diphosphate + reduced [flavodoxin]</text>
        <dbReference type="Rhea" id="RHEA:43604"/>
        <dbReference type="Rhea" id="RHEA-COMP:10622"/>
        <dbReference type="Rhea" id="RHEA-COMP:10623"/>
        <dbReference type="ChEBI" id="CHEBI:15377"/>
        <dbReference type="ChEBI" id="CHEBI:15378"/>
        <dbReference type="ChEBI" id="CHEBI:57618"/>
        <dbReference type="ChEBI" id="CHEBI:58210"/>
        <dbReference type="ChEBI" id="CHEBI:58483"/>
        <dbReference type="ChEBI" id="CHEBI:128753"/>
        <dbReference type="EC" id="1.17.7.3"/>
    </reaction>
</comment>
<evidence type="ECO:0000259" key="9">
    <source>
        <dbReference type="Pfam" id="PF04551"/>
    </source>
</evidence>
<dbReference type="EC" id="1.17.7.3" evidence="7"/>
<feature type="domain" description="IspG C-terminal" evidence="10">
    <location>
        <begin position="320"/>
        <end position="421"/>
    </location>
</feature>
<dbReference type="Pfam" id="PF04551">
    <property type="entry name" value="GcpE"/>
    <property type="match status" value="1"/>
</dbReference>
<comment type="caution">
    <text evidence="11">The sequence shown here is derived from an EMBL/GenBank/DDBJ whole genome shotgun (WGS) entry which is preliminary data.</text>
</comment>
<dbReference type="GO" id="GO:0141197">
    <property type="term" value="F:4-hydroxy-3-methylbut-2-enyl-diphosphate synthase activity (flavodoxin)"/>
    <property type="evidence" value="ECO:0007669"/>
    <property type="project" value="UniProtKB-EC"/>
</dbReference>
<comment type="function">
    <text evidence="7">Converts 2C-methyl-D-erythritol 2,4-cyclodiphosphate (ME-2,4cPP) into 1-hydroxy-2-methyl-2-(E)-butenyl 4-diphosphate.</text>
</comment>
<evidence type="ECO:0000256" key="1">
    <source>
        <dbReference type="ARBA" id="ARBA00022485"/>
    </source>
</evidence>
<feature type="binding site" evidence="7">
    <location>
        <position position="376"/>
    </location>
    <ligand>
        <name>[4Fe-4S] cluster</name>
        <dbReference type="ChEBI" id="CHEBI:49883"/>
    </ligand>
</feature>
<name>A0ABR6FQ37_9BURK</name>
<evidence type="ECO:0000256" key="3">
    <source>
        <dbReference type="ARBA" id="ARBA00023002"/>
    </source>
</evidence>
<protein>
    <recommendedName>
        <fullName evidence="7">4-hydroxy-3-methylbut-2-en-1-yl diphosphate synthase (flavodoxin)</fullName>
        <ecNumber evidence="7">1.17.7.3</ecNumber>
    </recommendedName>
    <alternativeName>
        <fullName evidence="7">1-hydroxy-2-methyl-2-(E)-butenyl 4-diphosphate synthase</fullName>
    </alternativeName>
</protein>
<evidence type="ECO:0000256" key="7">
    <source>
        <dbReference type="HAMAP-Rule" id="MF_00159"/>
    </source>
</evidence>
<dbReference type="PANTHER" id="PTHR30454:SF0">
    <property type="entry name" value="4-HYDROXY-3-METHYLBUT-2-EN-1-YL DIPHOSPHATE SYNTHASE (FERREDOXIN), CHLOROPLASTIC"/>
    <property type="match status" value="1"/>
</dbReference>
<keyword evidence="5 7" id="KW-0411">Iron-sulfur</keyword>
<evidence type="ECO:0000256" key="6">
    <source>
        <dbReference type="ARBA" id="ARBA00023229"/>
    </source>
</evidence>
<dbReference type="InterPro" id="IPR016425">
    <property type="entry name" value="IspG_bac"/>
</dbReference>
<dbReference type="EMBL" id="JACHVZ010000010">
    <property type="protein sequence ID" value="MBB2929521.1"/>
    <property type="molecule type" value="Genomic_DNA"/>
</dbReference>
<dbReference type="Gene3D" id="3.20.20.20">
    <property type="entry name" value="Dihydropteroate synthase-like"/>
    <property type="match status" value="1"/>
</dbReference>
<dbReference type="InterPro" id="IPR058578">
    <property type="entry name" value="IspG_TIM"/>
</dbReference>
<feature type="binding site" evidence="7">
    <location>
        <position position="369"/>
    </location>
    <ligand>
        <name>[4Fe-4S] cluster</name>
        <dbReference type="ChEBI" id="CHEBI:49883"/>
    </ligand>
</feature>
<organism evidence="11 12">
    <name type="scientific">Paraburkholderia silvatlantica</name>
    <dbReference type="NCBI Taxonomy" id="321895"/>
    <lineage>
        <taxon>Bacteria</taxon>
        <taxon>Pseudomonadati</taxon>
        <taxon>Pseudomonadota</taxon>
        <taxon>Betaproteobacteria</taxon>
        <taxon>Burkholderiales</taxon>
        <taxon>Burkholderiaceae</taxon>
        <taxon>Paraburkholderia</taxon>
    </lineage>
</organism>
<dbReference type="InterPro" id="IPR058579">
    <property type="entry name" value="IspG_C"/>
</dbReference>
<dbReference type="HAMAP" id="MF_00159">
    <property type="entry name" value="IspG"/>
    <property type="match status" value="1"/>
</dbReference>
<dbReference type="Proteomes" id="UP000533533">
    <property type="component" value="Unassembled WGS sequence"/>
</dbReference>
<keyword evidence="3 7" id="KW-0560">Oxidoreductase</keyword>
<comment type="pathway">
    <text evidence="7">Isoprenoid biosynthesis; isopentenyl diphosphate biosynthesis via DXP pathway; isopentenyl diphosphate from 1-deoxy-D-xylulose 5-phosphate: step 5/6.</text>
</comment>
<keyword evidence="6 7" id="KW-0414">Isoprene biosynthesis</keyword>
<dbReference type="Gene3D" id="3.30.413.10">
    <property type="entry name" value="Sulfite Reductase Hemoprotein, domain 1"/>
    <property type="match status" value="1"/>
</dbReference>
<evidence type="ECO:0000256" key="4">
    <source>
        <dbReference type="ARBA" id="ARBA00023004"/>
    </source>
</evidence>
<feature type="binding site" evidence="7">
    <location>
        <position position="326"/>
    </location>
    <ligand>
        <name>[4Fe-4S] cluster</name>
        <dbReference type="ChEBI" id="CHEBI:49883"/>
    </ligand>
</feature>
<proteinExistence type="inferred from homology"/>
<dbReference type="NCBIfam" id="NF001540">
    <property type="entry name" value="PRK00366.1"/>
    <property type="match status" value="1"/>
</dbReference>
<feature type="domain" description="IspG TIM-barrel" evidence="9">
    <location>
        <begin position="42"/>
        <end position="304"/>
    </location>
</feature>
<keyword evidence="12" id="KW-1185">Reference proteome</keyword>
<feature type="region of interest" description="Disordered" evidence="8">
    <location>
        <begin position="1"/>
        <end position="29"/>
    </location>
</feature>
<comment type="cofactor">
    <cofactor evidence="7">
        <name>[4Fe-4S] cluster</name>
        <dbReference type="ChEBI" id="CHEBI:49883"/>
    </cofactor>
    <text evidence="7">Binds 1 [4Fe-4S] cluster.</text>
</comment>
<keyword evidence="4 7" id="KW-0408">Iron</keyword>
<gene>
    <name evidence="7" type="primary">ispG</name>
    <name evidence="11" type="ORF">FHX59_003954</name>
</gene>
<evidence type="ECO:0000313" key="11">
    <source>
        <dbReference type="EMBL" id="MBB2929521.1"/>
    </source>
</evidence>
<dbReference type="InterPro" id="IPR011005">
    <property type="entry name" value="Dihydropteroate_synth-like_sf"/>
</dbReference>
<dbReference type="Pfam" id="PF26540">
    <property type="entry name" value="GcpE_C"/>
    <property type="match status" value="1"/>
</dbReference>